<feature type="transmembrane region" description="Helical" evidence="7">
    <location>
        <begin position="383"/>
        <end position="400"/>
    </location>
</feature>
<dbReference type="AlphaFoldDB" id="A0A7S3JQI4"/>
<feature type="transmembrane region" description="Helical" evidence="7">
    <location>
        <begin position="292"/>
        <end position="314"/>
    </location>
</feature>
<evidence type="ECO:0000256" key="6">
    <source>
        <dbReference type="ARBA" id="ARBA00023136"/>
    </source>
</evidence>
<feature type="transmembrane region" description="Helical" evidence="7">
    <location>
        <begin position="406"/>
        <end position="427"/>
    </location>
</feature>
<evidence type="ECO:0000256" key="2">
    <source>
        <dbReference type="ARBA" id="ARBA00006434"/>
    </source>
</evidence>
<dbReference type="EMBL" id="HBIJ01000101">
    <property type="protein sequence ID" value="CAE0359349.1"/>
    <property type="molecule type" value="Transcribed_RNA"/>
</dbReference>
<comment type="subcellular location">
    <subcellularLocation>
        <location evidence="1">Membrane</location>
        <topology evidence="1">Multi-pass membrane protein</topology>
    </subcellularLocation>
</comment>
<dbReference type="GO" id="GO:0015606">
    <property type="term" value="F:spermidine transmembrane transporter activity"/>
    <property type="evidence" value="ECO:0007669"/>
    <property type="project" value="TreeGrafter"/>
</dbReference>
<reference evidence="8" key="1">
    <citation type="submission" date="2021-01" db="EMBL/GenBank/DDBJ databases">
        <authorList>
            <person name="Corre E."/>
            <person name="Pelletier E."/>
            <person name="Niang G."/>
            <person name="Scheremetjew M."/>
            <person name="Finn R."/>
            <person name="Kale V."/>
            <person name="Holt S."/>
            <person name="Cochrane G."/>
            <person name="Meng A."/>
            <person name="Brown T."/>
            <person name="Cohen L."/>
        </authorList>
    </citation>
    <scope>NUCLEOTIDE SEQUENCE</scope>
    <source>
        <strain evidence="8">CCMP1510</strain>
    </source>
</reference>
<feature type="transmembrane region" description="Helical" evidence="7">
    <location>
        <begin position="93"/>
        <end position="118"/>
    </location>
</feature>
<dbReference type="Gene3D" id="1.20.1730.10">
    <property type="entry name" value="Sodium/glucose cotransporter"/>
    <property type="match status" value="1"/>
</dbReference>
<dbReference type="PANTHER" id="PTHR48086:SF10">
    <property type="entry name" value="AGR155CP"/>
    <property type="match status" value="1"/>
</dbReference>
<evidence type="ECO:0008006" key="9">
    <source>
        <dbReference type="Google" id="ProtNLM"/>
    </source>
</evidence>
<gene>
    <name evidence="8" type="ORF">ALAG00032_LOCUS77</name>
</gene>
<feature type="transmembrane region" description="Helical" evidence="7">
    <location>
        <begin position="343"/>
        <end position="362"/>
    </location>
</feature>
<organism evidence="8">
    <name type="scientific">Aureoumbra lagunensis</name>
    <dbReference type="NCBI Taxonomy" id="44058"/>
    <lineage>
        <taxon>Eukaryota</taxon>
        <taxon>Sar</taxon>
        <taxon>Stramenopiles</taxon>
        <taxon>Ochrophyta</taxon>
        <taxon>Pelagophyceae</taxon>
        <taxon>Pelagomonadales</taxon>
        <taxon>Aureoumbra</taxon>
    </lineage>
</organism>
<dbReference type="InterPro" id="IPR001734">
    <property type="entry name" value="Na/solute_symporter"/>
</dbReference>
<dbReference type="GO" id="GO:0005886">
    <property type="term" value="C:plasma membrane"/>
    <property type="evidence" value="ECO:0007669"/>
    <property type="project" value="TreeGrafter"/>
</dbReference>
<comment type="similarity">
    <text evidence="2">Belongs to the sodium:solute symporter (SSF) (TC 2.A.21) family.</text>
</comment>
<dbReference type="InterPro" id="IPR038377">
    <property type="entry name" value="Na/Glc_symporter_sf"/>
</dbReference>
<sequence>MAKDREEFNIPENAAWALLICIVGFFAIATGVQFIMTVEKNMLFRSLIRPSDIFLSARQQAGWYAIGISFMASGLGAWIIYGTTELGATRPISWWGVLGYSTASAMPAILICFLGPLIRKKVGAEKGFSATDFALSRYGRLMHLQVSAISCFYMYIYLVAELTTIGNVYATMIGKDITGTESESYTTRIAIALIVATWAYTALGGLPASIFTDKFQGIIIAAVVTMLLFATTTVKRNRVSRSEFNDGTGWFSKGFEVLVTLWIAILSAEMFNQGTWQRVFAAKSDKDMRLGFAFGALLVCIIMLFFGIMGMLAYSNDRESYDTFQKLAYLSFFDLLLPLDRTWHFLFLALLTTLAASSVDTLQNGLAAVLSQDLVKHHLSANWSRLIVIGFNIAAVIQAAERFEVVPLFLVADLVCATSVFPLFLGLIQHDIPIFSGRFFIPAPTELGAFLGCLSGLAAVIINGRINDVHRAVNFYTGKVYERNPNLAYFWLTNTKADGTPYECALCGSKTMHTFIAVPLIAAAATFFFLQA</sequence>
<feature type="transmembrane region" description="Helical" evidence="7">
    <location>
        <begin position="185"/>
        <end position="203"/>
    </location>
</feature>
<dbReference type="InterPro" id="IPR050277">
    <property type="entry name" value="Sodium:Solute_Symporter"/>
</dbReference>
<proteinExistence type="inferred from homology"/>
<keyword evidence="4 7" id="KW-0812">Transmembrane</keyword>
<keyword evidence="6 7" id="KW-0472">Membrane</keyword>
<dbReference type="PROSITE" id="PS50283">
    <property type="entry name" value="NA_SOLUT_SYMP_3"/>
    <property type="match status" value="1"/>
</dbReference>
<dbReference type="PANTHER" id="PTHR48086">
    <property type="entry name" value="SODIUM/PROLINE SYMPORTER-RELATED"/>
    <property type="match status" value="1"/>
</dbReference>
<feature type="transmembrane region" description="Helical" evidence="7">
    <location>
        <begin position="512"/>
        <end position="530"/>
    </location>
</feature>
<feature type="transmembrane region" description="Helical" evidence="7">
    <location>
        <begin position="61"/>
        <end position="81"/>
    </location>
</feature>
<feature type="transmembrane region" description="Helical" evidence="7">
    <location>
        <begin position="14"/>
        <end position="36"/>
    </location>
</feature>
<protein>
    <recommendedName>
        <fullName evidence="9">Sodium/solute symporter</fullName>
    </recommendedName>
</protein>
<keyword evidence="3" id="KW-0813">Transport</keyword>
<evidence type="ECO:0000256" key="5">
    <source>
        <dbReference type="ARBA" id="ARBA00022989"/>
    </source>
</evidence>
<accession>A0A7S3JQI4</accession>
<evidence type="ECO:0000256" key="3">
    <source>
        <dbReference type="ARBA" id="ARBA00022448"/>
    </source>
</evidence>
<evidence type="ECO:0000256" key="4">
    <source>
        <dbReference type="ARBA" id="ARBA00022692"/>
    </source>
</evidence>
<feature type="transmembrane region" description="Helical" evidence="7">
    <location>
        <begin position="146"/>
        <end position="165"/>
    </location>
</feature>
<feature type="transmembrane region" description="Helical" evidence="7">
    <location>
        <begin position="215"/>
        <end position="234"/>
    </location>
</feature>
<name>A0A7S3JQI4_9STRA</name>
<evidence type="ECO:0000256" key="7">
    <source>
        <dbReference type="SAM" id="Phobius"/>
    </source>
</evidence>
<evidence type="ECO:0000256" key="1">
    <source>
        <dbReference type="ARBA" id="ARBA00004141"/>
    </source>
</evidence>
<keyword evidence="5 7" id="KW-1133">Transmembrane helix</keyword>
<feature type="transmembrane region" description="Helical" evidence="7">
    <location>
        <begin position="439"/>
        <end position="462"/>
    </location>
</feature>
<evidence type="ECO:0000313" key="8">
    <source>
        <dbReference type="EMBL" id="CAE0359349.1"/>
    </source>
</evidence>